<name>A0A2B4RHC9_STYPI</name>
<dbReference type="OrthoDB" id="5986345at2759"/>
<dbReference type="InterPro" id="IPR036691">
    <property type="entry name" value="Endo/exonu/phosph_ase_sf"/>
</dbReference>
<comment type="caution">
    <text evidence="2">The sequence shown here is derived from an EMBL/GenBank/DDBJ whole genome shotgun (WGS) entry which is preliminary data.</text>
</comment>
<dbReference type="AlphaFoldDB" id="A0A2B4RHC9"/>
<dbReference type="InterPro" id="IPR000477">
    <property type="entry name" value="RT_dom"/>
</dbReference>
<dbReference type="CDD" id="cd01650">
    <property type="entry name" value="RT_nLTR_like"/>
    <property type="match status" value="1"/>
</dbReference>
<evidence type="ECO:0000259" key="1">
    <source>
        <dbReference type="PROSITE" id="PS50878"/>
    </source>
</evidence>
<evidence type="ECO:0000313" key="2">
    <source>
        <dbReference type="EMBL" id="PFX15675.1"/>
    </source>
</evidence>
<evidence type="ECO:0000313" key="3">
    <source>
        <dbReference type="Proteomes" id="UP000225706"/>
    </source>
</evidence>
<feature type="domain" description="Reverse transcriptase" evidence="1">
    <location>
        <begin position="300"/>
        <end position="534"/>
    </location>
</feature>
<gene>
    <name evidence="2" type="primary">RTase</name>
    <name evidence="2" type="ORF">AWC38_SpisGene20101</name>
</gene>
<dbReference type="GO" id="GO:0003964">
    <property type="term" value="F:RNA-directed DNA polymerase activity"/>
    <property type="evidence" value="ECO:0007669"/>
    <property type="project" value="UniProtKB-KW"/>
</dbReference>
<keyword evidence="2" id="KW-0695">RNA-directed DNA polymerase</keyword>
<dbReference type="PROSITE" id="PS50878">
    <property type="entry name" value="RT_POL"/>
    <property type="match status" value="1"/>
</dbReference>
<keyword evidence="2" id="KW-0808">Transferase</keyword>
<dbReference type="InterPro" id="IPR043502">
    <property type="entry name" value="DNA/RNA_pol_sf"/>
</dbReference>
<dbReference type="PANTHER" id="PTHR47510:SF3">
    <property type="entry name" value="ENDO_EXONUCLEASE_PHOSPHATASE DOMAIN-CONTAINING PROTEIN"/>
    <property type="match status" value="1"/>
</dbReference>
<protein>
    <submittedName>
        <fullName evidence="2">Putative RNA-directed DNA polymerase from transposon BS</fullName>
    </submittedName>
</protein>
<dbReference type="Pfam" id="PF00078">
    <property type="entry name" value="RVT_1"/>
    <property type="match status" value="1"/>
</dbReference>
<keyword evidence="3" id="KW-1185">Reference proteome</keyword>
<organism evidence="2 3">
    <name type="scientific">Stylophora pistillata</name>
    <name type="common">Smooth cauliflower coral</name>
    <dbReference type="NCBI Taxonomy" id="50429"/>
    <lineage>
        <taxon>Eukaryota</taxon>
        <taxon>Metazoa</taxon>
        <taxon>Cnidaria</taxon>
        <taxon>Anthozoa</taxon>
        <taxon>Hexacorallia</taxon>
        <taxon>Scleractinia</taxon>
        <taxon>Astrocoeniina</taxon>
        <taxon>Pocilloporidae</taxon>
        <taxon>Stylophora</taxon>
    </lineage>
</organism>
<sequence length="534" mass="60407">MVINARSLVKADAAPTLYAELSSNNIDLCFVSESWLNKKILSHLICPDGYVMVRKDRNGIPAGGGVAFICRKDWKIKVINANGQFEFETVWCKIRTPNSEFFAASVYHPPDPIYEPADLLNFPSETSDQILHDDPNAKIVIAGDINQLEIKDLTQQHGLHQMVKVPTRREKILNVFLTNCPLLWKPGKRKVNRQARQLKKDDGTLTTNDTEKANMLNDYFCTVAEKLIGPADEIQPLHAHSSEIENTLTTTSIKISQKEIEEMICKLKVKKATGPDGVLTRLLKTAGTSIAPSLTSVFGHSAEACKPPDQWKIARVSATFKKGHEEDRTCYRPLSMLSIPRKLMESCVASTITNHVVTQNLLDSRQWAYRKGKSTEQLLIHLTERWREAAERRLYVGVLFINCTKAFDTVSHNMLLRKLNDLGIRGDIWVWIKSYLTDRRQFVKINGCNSDIHNITHGMLQGSVLGPTLFSLFINDLPNSLKSAETYLYADDTTIYCIAGTMDLLKIILNDILAELQKWCDRYLMIPHPENAKR</sequence>
<keyword evidence="2" id="KW-0548">Nucleotidyltransferase</keyword>
<dbReference type="EMBL" id="LSMT01000623">
    <property type="protein sequence ID" value="PFX15675.1"/>
    <property type="molecule type" value="Genomic_DNA"/>
</dbReference>
<proteinExistence type="predicted"/>
<accession>A0A2B4RHC9</accession>
<dbReference type="Gene3D" id="3.60.10.10">
    <property type="entry name" value="Endonuclease/exonuclease/phosphatase"/>
    <property type="match status" value="1"/>
</dbReference>
<dbReference type="SUPFAM" id="SSF56672">
    <property type="entry name" value="DNA/RNA polymerases"/>
    <property type="match status" value="1"/>
</dbReference>
<reference evidence="3" key="1">
    <citation type="journal article" date="2017" name="bioRxiv">
        <title>Comparative analysis of the genomes of Stylophora pistillata and Acropora digitifera provides evidence for extensive differences between species of corals.</title>
        <authorList>
            <person name="Voolstra C.R."/>
            <person name="Li Y."/>
            <person name="Liew Y.J."/>
            <person name="Baumgarten S."/>
            <person name="Zoccola D."/>
            <person name="Flot J.-F."/>
            <person name="Tambutte S."/>
            <person name="Allemand D."/>
            <person name="Aranda M."/>
        </authorList>
    </citation>
    <scope>NUCLEOTIDE SEQUENCE [LARGE SCALE GENOMIC DNA]</scope>
</reference>
<dbReference type="Proteomes" id="UP000225706">
    <property type="component" value="Unassembled WGS sequence"/>
</dbReference>
<dbReference type="PANTHER" id="PTHR47510">
    <property type="entry name" value="REVERSE TRANSCRIPTASE DOMAIN-CONTAINING PROTEIN"/>
    <property type="match status" value="1"/>
</dbReference>
<dbReference type="SUPFAM" id="SSF56219">
    <property type="entry name" value="DNase I-like"/>
    <property type="match status" value="1"/>
</dbReference>